<evidence type="ECO:0000313" key="11">
    <source>
        <dbReference type="Proteomes" id="UP000051054"/>
    </source>
</evidence>
<evidence type="ECO:0000259" key="6">
    <source>
        <dbReference type="Pfam" id="PF01368"/>
    </source>
</evidence>
<comment type="caution">
    <text evidence="10">The sequence shown here is derived from an EMBL/GenBank/DDBJ whole genome shotgun (WGS) entry which is preliminary data.</text>
</comment>
<keyword evidence="3" id="KW-0540">Nuclease</keyword>
<dbReference type="InterPro" id="IPR041122">
    <property type="entry name" value="RecJ_OB"/>
</dbReference>
<evidence type="ECO:0000256" key="2">
    <source>
        <dbReference type="ARBA" id="ARBA00019841"/>
    </source>
</evidence>
<evidence type="ECO:0000313" key="10">
    <source>
        <dbReference type="EMBL" id="KRM18751.1"/>
    </source>
</evidence>
<protein>
    <recommendedName>
        <fullName evidence="2">Single-stranded-DNA-specific exonuclease RecJ</fullName>
    </recommendedName>
</protein>
<evidence type="ECO:0000259" key="9">
    <source>
        <dbReference type="Pfam" id="PF17768"/>
    </source>
</evidence>
<feature type="domain" description="DDH" evidence="6">
    <location>
        <begin position="85"/>
        <end position="229"/>
    </location>
</feature>
<dbReference type="AlphaFoldDB" id="A0A0R1WLX1"/>
<name>A0A0R1WLX1_9LACO</name>
<dbReference type="PANTHER" id="PTHR30255">
    <property type="entry name" value="SINGLE-STRANDED-DNA-SPECIFIC EXONUCLEASE RECJ"/>
    <property type="match status" value="1"/>
</dbReference>
<evidence type="ECO:0000256" key="3">
    <source>
        <dbReference type="ARBA" id="ARBA00022722"/>
    </source>
</evidence>
<organism evidence="10 11">
    <name type="scientific">Ligilactobacillus hayakitensis DSM 18933 = JCM 14209</name>
    <dbReference type="NCBI Taxonomy" id="1423755"/>
    <lineage>
        <taxon>Bacteria</taxon>
        <taxon>Bacillati</taxon>
        <taxon>Bacillota</taxon>
        <taxon>Bacilli</taxon>
        <taxon>Lactobacillales</taxon>
        <taxon>Lactobacillaceae</taxon>
        <taxon>Ligilactobacillus</taxon>
    </lineage>
</organism>
<dbReference type="NCBIfam" id="TIGR00644">
    <property type="entry name" value="recJ"/>
    <property type="match status" value="1"/>
</dbReference>
<keyword evidence="4" id="KW-0378">Hydrolase</keyword>
<reference evidence="10 11" key="1">
    <citation type="journal article" date="2015" name="Genome Announc.">
        <title>Expanding the biotechnology potential of lactobacilli through comparative genomics of 213 strains and associated genera.</title>
        <authorList>
            <person name="Sun Z."/>
            <person name="Harris H.M."/>
            <person name="McCann A."/>
            <person name="Guo C."/>
            <person name="Argimon S."/>
            <person name="Zhang W."/>
            <person name="Yang X."/>
            <person name="Jeffery I.B."/>
            <person name="Cooney J.C."/>
            <person name="Kagawa T.F."/>
            <person name="Liu W."/>
            <person name="Song Y."/>
            <person name="Salvetti E."/>
            <person name="Wrobel A."/>
            <person name="Rasinkangas P."/>
            <person name="Parkhill J."/>
            <person name="Rea M.C."/>
            <person name="O'Sullivan O."/>
            <person name="Ritari J."/>
            <person name="Douillard F.P."/>
            <person name="Paul Ross R."/>
            <person name="Yang R."/>
            <person name="Briner A.E."/>
            <person name="Felis G.E."/>
            <person name="de Vos W.M."/>
            <person name="Barrangou R."/>
            <person name="Klaenhammer T.R."/>
            <person name="Caufield P.W."/>
            <person name="Cui Y."/>
            <person name="Zhang H."/>
            <person name="O'Toole P.W."/>
        </authorList>
    </citation>
    <scope>NUCLEOTIDE SEQUENCE [LARGE SCALE GENOMIC DNA]</scope>
    <source>
        <strain evidence="10 11">DSM 18933</strain>
    </source>
</reference>
<evidence type="ECO:0000256" key="4">
    <source>
        <dbReference type="ARBA" id="ARBA00022801"/>
    </source>
</evidence>
<feature type="domain" description="Single-stranded-DNA-specific exonuclease RecJ C-terminal" evidence="8">
    <location>
        <begin position="579"/>
        <end position="771"/>
    </location>
</feature>
<dbReference type="GO" id="GO:0006281">
    <property type="term" value="P:DNA repair"/>
    <property type="evidence" value="ECO:0007669"/>
    <property type="project" value="InterPro"/>
</dbReference>
<feature type="domain" description="DHHA1" evidence="7">
    <location>
        <begin position="351"/>
        <end position="440"/>
    </location>
</feature>
<dbReference type="Pfam" id="PF02272">
    <property type="entry name" value="DHHA1"/>
    <property type="match status" value="1"/>
</dbReference>
<comment type="similarity">
    <text evidence="1">Belongs to the RecJ family.</text>
</comment>
<dbReference type="Gene3D" id="3.90.1640.30">
    <property type="match status" value="1"/>
</dbReference>
<dbReference type="InterPro" id="IPR051673">
    <property type="entry name" value="SSDNA_exonuclease_RecJ"/>
</dbReference>
<dbReference type="InterPro" id="IPR004610">
    <property type="entry name" value="RecJ"/>
</dbReference>
<dbReference type="GO" id="GO:0006310">
    <property type="term" value="P:DNA recombination"/>
    <property type="evidence" value="ECO:0007669"/>
    <property type="project" value="InterPro"/>
</dbReference>
<dbReference type="Gene3D" id="3.10.310.30">
    <property type="match status" value="1"/>
</dbReference>
<dbReference type="SUPFAM" id="SSF64182">
    <property type="entry name" value="DHH phosphoesterases"/>
    <property type="match status" value="1"/>
</dbReference>
<evidence type="ECO:0000259" key="7">
    <source>
        <dbReference type="Pfam" id="PF02272"/>
    </source>
</evidence>
<dbReference type="eggNOG" id="COG0608">
    <property type="taxonomic scope" value="Bacteria"/>
</dbReference>
<dbReference type="Pfam" id="PF17768">
    <property type="entry name" value="RecJ_OB"/>
    <property type="match status" value="1"/>
</dbReference>
<dbReference type="InterPro" id="IPR018779">
    <property type="entry name" value="RecJ_C"/>
</dbReference>
<evidence type="ECO:0000256" key="1">
    <source>
        <dbReference type="ARBA" id="ARBA00005915"/>
    </source>
</evidence>
<dbReference type="EMBL" id="AZGD01000090">
    <property type="protein sequence ID" value="KRM18751.1"/>
    <property type="molecule type" value="Genomic_DNA"/>
</dbReference>
<dbReference type="Pfam" id="PF01368">
    <property type="entry name" value="DHH"/>
    <property type="match status" value="1"/>
</dbReference>
<proteinExistence type="inferred from homology"/>
<sequence>MKKMIDSKKQWNIIDEKLTSSDQAQLQELELNPVVYRILKNKGYTSDEIQAFLNPSPKNLYDPYLMHDMQKGVERIQQAVIEGQKIVIYGDYDVDGITSTSIMYESLEQLGANVIYYIPDRFKDGYGPNKEAYQRLIEDGAQLIVTVDNGIAGKEAIEFAQKQGVDVVVTDHHEIPNDLPDAYAIIHPRFAGSEYPFGGLSGAGVAFKVAAALLEELPEDALDLVALGTVADIVPLKDENRILVKYGLQVLNQTIRPGIISLLEKSGIAEKKVTTDTIGYSIAPRLNALGRIENANEGVELLTTLDDQRADQLAEKTVKLNAKRQDIVNDIYEQALAMLDSKQDDLVNVVAAKGWHEGVLGIVASRLVDQTGKPTIVLGIDSKTNIAKGSGRSIEAFHMFNALDGHRDILEKFGGHHMACGLSVDVNKLPQLNAVLNLEAKKQNLTEKSKEIQDVYELSIKDATLEMYEELNALEPFGEENPRPTFYFKDFQLESVNLIGKKQETLKLKVSGVDAIKFNVAEDEYTEIKDNTTAFQFIGNLAANTWKNQTNIQIQISDMKLNSSELQKVNEPNKVVVARKTQLKTGDFLAANQTYIFFNEKLYQNVRPHLVHGSRAFLYNDFSNLAGKEAVIVDFPLKLKDFEILVPQLKKFDKITFWCFSVKSAAKIGLPSRNDYAKVYRFFKSVKGVDFKKDVNKLANTLQMKKDLLVLIMQVFFEVGFVKIDNGVVSGVDNVAPQNLEQSEVYQKHLQKIKSEQVFLTSNPAKLEQWINELIK</sequence>
<accession>A0A0R1WLX1</accession>
<dbReference type="InterPro" id="IPR001667">
    <property type="entry name" value="DDH_dom"/>
</dbReference>
<evidence type="ECO:0000259" key="8">
    <source>
        <dbReference type="Pfam" id="PF10141"/>
    </source>
</evidence>
<dbReference type="Proteomes" id="UP000051054">
    <property type="component" value="Unassembled WGS sequence"/>
</dbReference>
<feature type="domain" description="RecJ OB" evidence="9">
    <location>
        <begin position="457"/>
        <end position="558"/>
    </location>
</feature>
<dbReference type="InterPro" id="IPR038763">
    <property type="entry name" value="DHH_sf"/>
</dbReference>
<dbReference type="Pfam" id="PF10141">
    <property type="entry name" value="ssDNA-exonuc_C"/>
    <property type="match status" value="1"/>
</dbReference>
<dbReference type="PATRIC" id="fig|1423755.3.peg.587"/>
<dbReference type="PANTHER" id="PTHR30255:SF2">
    <property type="entry name" value="SINGLE-STRANDED-DNA-SPECIFIC EXONUCLEASE RECJ"/>
    <property type="match status" value="1"/>
</dbReference>
<dbReference type="STRING" id="1423755.FC40_GL000534"/>
<keyword evidence="11" id="KW-1185">Reference proteome</keyword>
<dbReference type="InterPro" id="IPR003156">
    <property type="entry name" value="DHHA1_dom"/>
</dbReference>
<dbReference type="GO" id="GO:0008409">
    <property type="term" value="F:5'-3' exonuclease activity"/>
    <property type="evidence" value="ECO:0007669"/>
    <property type="project" value="InterPro"/>
</dbReference>
<keyword evidence="5 10" id="KW-0269">Exonuclease</keyword>
<gene>
    <name evidence="10" type="ORF">FC40_GL000534</name>
</gene>
<dbReference type="GO" id="GO:0003676">
    <property type="term" value="F:nucleic acid binding"/>
    <property type="evidence" value="ECO:0007669"/>
    <property type="project" value="InterPro"/>
</dbReference>
<evidence type="ECO:0000256" key="5">
    <source>
        <dbReference type="ARBA" id="ARBA00022839"/>
    </source>
</evidence>